<protein>
    <submittedName>
        <fullName evidence="7">SkfA peptide export ATP-binding protein SkfE</fullName>
    </submittedName>
</protein>
<dbReference type="SMART" id="SM00382">
    <property type="entry name" value="AAA"/>
    <property type="match status" value="1"/>
</dbReference>
<reference evidence="7 8" key="1">
    <citation type="submission" date="2019-02" db="EMBL/GenBank/DDBJ databases">
        <title>Deep-cultivation of Planctomycetes and their phenomic and genomic characterization uncovers novel biology.</title>
        <authorList>
            <person name="Wiegand S."/>
            <person name="Jogler M."/>
            <person name="Boedeker C."/>
            <person name="Pinto D."/>
            <person name="Vollmers J."/>
            <person name="Rivas-Marin E."/>
            <person name="Kohn T."/>
            <person name="Peeters S.H."/>
            <person name="Heuer A."/>
            <person name="Rast P."/>
            <person name="Oberbeckmann S."/>
            <person name="Bunk B."/>
            <person name="Jeske O."/>
            <person name="Meyerdierks A."/>
            <person name="Storesund J.E."/>
            <person name="Kallscheuer N."/>
            <person name="Luecker S."/>
            <person name="Lage O.M."/>
            <person name="Pohl T."/>
            <person name="Merkel B.J."/>
            <person name="Hornburger P."/>
            <person name="Mueller R.-W."/>
            <person name="Bruemmer F."/>
            <person name="Labrenz M."/>
            <person name="Spormann A.M."/>
            <person name="Op den Camp H."/>
            <person name="Overmann J."/>
            <person name="Amann R."/>
            <person name="Jetten M.S.M."/>
            <person name="Mascher T."/>
            <person name="Medema M.H."/>
            <person name="Devos D.P."/>
            <person name="Kaster A.-K."/>
            <person name="Ovreas L."/>
            <person name="Rohde M."/>
            <person name="Galperin M.Y."/>
            <person name="Jogler C."/>
        </authorList>
    </citation>
    <scope>NUCLEOTIDE SEQUENCE [LARGE SCALE GENOMIC DNA]</scope>
    <source>
        <strain evidence="7 8">HG15A2</strain>
    </source>
</reference>
<gene>
    <name evidence="7" type="primary">skfE</name>
    <name evidence="7" type="ORF">HG15A2_16100</name>
</gene>
<dbReference type="InterPro" id="IPR027417">
    <property type="entry name" value="P-loop_NTPase"/>
</dbReference>
<comment type="similarity">
    <text evidence="1">Belongs to the ABC transporter superfamily.</text>
</comment>
<dbReference type="SUPFAM" id="SSF52540">
    <property type="entry name" value="P-loop containing nucleoside triphosphate hydrolases"/>
    <property type="match status" value="1"/>
</dbReference>
<dbReference type="PANTHER" id="PTHR42711">
    <property type="entry name" value="ABC TRANSPORTER ATP-BINDING PROTEIN"/>
    <property type="match status" value="1"/>
</dbReference>
<proteinExistence type="inferred from homology"/>
<accession>A0A517MU77</accession>
<evidence type="ECO:0000313" key="7">
    <source>
        <dbReference type="EMBL" id="QDS98337.1"/>
    </source>
</evidence>
<dbReference type="EMBL" id="CP036263">
    <property type="protein sequence ID" value="QDS98337.1"/>
    <property type="molecule type" value="Genomic_DNA"/>
</dbReference>
<dbReference type="Gene3D" id="3.40.50.300">
    <property type="entry name" value="P-loop containing nucleotide triphosphate hydrolases"/>
    <property type="match status" value="1"/>
</dbReference>
<dbReference type="CDD" id="cd03230">
    <property type="entry name" value="ABC_DR_subfamily_A"/>
    <property type="match status" value="1"/>
</dbReference>
<organism evidence="7 8">
    <name type="scientific">Adhaeretor mobilis</name>
    <dbReference type="NCBI Taxonomy" id="1930276"/>
    <lineage>
        <taxon>Bacteria</taxon>
        <taxon>Pseudomonadati</taxon>
        <taxon>Planctomycetota</taxon>
        <taxon>Planctomycetia</taxon>
        <taxon>Pirellulales</taxon>
        <taxon>Lacipirellulaceae</taxon>
        <taxon>Adhaeretor</taxon>
    </lineage>
</organism>
<dbReference type="PANTHER" id="PTHR42711:SF5">
    <property type="entry name" value="ABC TRANSPORTER ATP-BINDING PROTEIN NATA"/>
    <property type="match status" value="1"/>
</dbReference>
<evidence type="ECO:0000256" key="2">
    <source>
        <dbReference type="ARBA" id="ARBA00022448"/>
    </source>
</evidence>
<dbReference type="PROSITE" id="PS50893">
    <property type="entry name" value="ABC_TRANSPORTER_2"/>
    <property type="match status" value="1"/>
</dbReference>
<dbReference type="InterPro" id="IPR017871">
    <property type="entry name" value="ABC_transporter-like_CS"/>
</dbReference>
<dbReference type="InterPro" id="IPR003593">
    <property type="entry name" value="AAA+_ATPase"/>
</dbReference>
<keyword evidence="8" id="KW-1185">Reference proteome</keyword>
<dbReference type="AlphaFoldDB" id="A0A517MU77"/>
<dbReference type="GO" id="GO:0005524">
    <property type="term" value="F:ATP binding"/>
    <property type="evidence" value="ECO:0007669"/>
    <property type="project" value="UniProtKB-KW"/>
</dbReference>
<sequence>MIRVVNLTQHYSVRPVLIDISMEIATGELVTVLGPNGMGKSTLIQALAGILAPQEGYVEFDGVRRRSSPEGELAIRSKVAYLPDKPWLPTSWTGRDFILAAAQLYDIPASGAMDHAERLLKLFHLEKEGNWPVNSYSAGQQKKIALASALITEAPYLLLDEPFSGGLDPAGILALKRVLKRLAQDQDVTVVMTTPVPELVEELSSRVAIIREGRLATFDTVENIKRAAGVGESLEEALQKMLDPDALANIESYFEELP</sequence>
<keyword evidence="2" id="KW-0813">Transport</keyword>
<dbReference type="InterPro" id="IPR003439">
    <property type="entry name" value="ABC_transporter-like_ATP-bd"/>
</dbReference>
<dbReference type="Pfam" id="PF00005">
    <property type="entry name" value="ABC_tran"/>
    <property type="match status" value="1"/>
</dbReference>
<dbReference type="OrthoDB" id="260707at2"/>
<evidence type="ECO:0000256" key="5">
    <source>
        <dbReference type="ARBA" id="ARBA00022840"/>
    </source>
</evidence>
<dbReference type="PROSITE" id="PS00211">
    <property type="entry name" value="ABC_TRANSPORTER_1"/>
    <property type="match status" value="1"/>
</dbReference>
<evidence type="ECO:0000259" key="6">
    <source>
        <dbReference type="PROSITE" id="PS50893"/>
    </source>
</evidence>
<evidence type="ECO:0000256" key="4">
    <source>
        <dbReference type="ARBA" id="ARBA00022741"/>
    </source>
</evidence>
<name>A0A517MU77_9BACT</name>
<dbReference type="InterPro" id="IPR050763">
    <property type="entry name" value="ABC_transporter_ATP-binding"/>
</dbReference>
<dbReference type="Proteomes" id="UP000319852">
    <property type="component" value="Chromosome"/>
</dbReference>
<dbReference type="KEGG" id="amob:HG15A2_16100"/>
<feature type="domain" description="ABC transporter" evidence="6">
    <location>
        <begin position="2"/>
        <end position="237"/>
    </location>
</feature>
<evidence type="ECO:0000256" key="1">
    <source>
        <dbReference type="ARBA" id="ARBA00005417"/>
    </source>
</evidence>
<evidence type="ECO:0000313" key="8">
    <source>
        <dbReference type="Proteomes" id="UP000319852"/>
    </source>
</evidence>
<keyword evidence="5 7" id="KW-0067">ATP-binding</keyword>
<dbReference type="GO" id="GO:0016887">
    <property type="term" value="F:ATP hydrolysis activity"/>
    <property type="evidence" value="ECO:0007669"/>
    <property type="project" value="InterPro"/>
</dbReference>
<keyword evidence="3" id="KW-0536">Nodulation</keyword>
<dbReference type="RefSeq" id="WP_145059406.1">
    <property type="nucleotide sequence ID" value="NZ_CP036263.1"/>
</dbReference>
<keyword evidence="4" id="KW-0547">Nucleotide-binding</keyword>
<evidence type="ECO:0000256" key="3">
    <source>
        <dbReference type="ARBA" id="ARBA00022458"/>
    </source>
</evidence>